<evidence type="ECO:0000313" key="2">
    <source>
        <dbReference type="EMBL" id="CAB0038530.1"/>
    </source>
</evidence>
<organism evidence="2 3">
    <name type="scientific">Trichogramma brassicae</name>
    <dbReference type="NCBI Taxonomy" id="86971"/>
    <lineage>
        <taxon>Eukaryota</taxon>
        <taxon>Metazoa</taxon>
        <taxon>Ecdysozoa</taxon>
        <taxon>Arthropoda</taxon>
        <taxon>Hexapoda</taxon>
        <taxon>Insecta</taxon>
        <taxon>Pterygota</taxon>
        <taxon>Neoptera</taxon>
        <taxon>Endopterygota</taxon>
        <taxon>Hymenoptera</taxon>
        <taxon>Apocrita</taxon>
        <taxon>Proctotrupomorpha</taxon>
        <taxon>Chalcidoidea</taxon>
        <taxon>Trichogrammatidae</taxon>
        <taxon>Trichogramma</taxon>
    </lineage>
</organism>
<keyword evidence="3" id="KW-1185">Reference proteome</keyword>
<sequence>MSALTSDSGIASEYLVRLHCNVKRYLFPEIVIGKGPTTSISTTSKAVVGVVVIFIGNLVLTRSTPPSSDASGWPLSTSLASCSLPFSPSIPPFKRSRSSPEVNARSLRQRRGGVNAQHVAPLNQHMSADKRVTQKKPVMPTTVKASKIKKINSKPKAPVPPKSNKVNIQASVPLPISSLSSPLQVPCSFRAAPATTTGTSTTSTYSTAKLTTTTTTTDVIPSTSSFVVPTSTPAPQITKQNVLTVDSAQWLPLIDLFDQRLESKFMPFVLTPETFGEALRSLLNDPANHRALTCADNGAAGLDTAVRALTGFIVDAADAVAPLRPCAPSSSHRPWVDRGIRMLMDRRDRAYRRFRRNQRQEDLLRYRLLRTEVSNKLDTAKNAYYASRIASSASPAHMWRTLRSIGLTNPTLPSPFNYFTPDDLARHFSLISSASRPISPPMVMQVCCARLQTSHPCVFTESHLDTPNRARYQDEYIKEPRFDSISSTLINLASPSILTLLTEIFIMLQSPCRHSPTHGKLHQSYRLPKLKILHQRTILDRYYYYVNHLNCLSALYTRSWSSTYKHTTSSALTSTDLGTIYIFS</sequence>
<accession>A0A6H5IUP9</accession>
<proteinExistence type="predicted"/>
<evidence type="ECO:0000313" key="3">
    <source>
        <dbReference type="Proteomes" id="UP000479190"/>
    </source>
</evidence>
<protein>
    <submittedName>
        <fullName evidence="2">Uncharacterized protein</fullName>
    </submittedName>
</protein>
<dbReference type="AlphaFoldDB" id="A0A6H5IUP9"/>
<dbReference type="OrthoDB" id="10670592at2759"/>
<name>A0A6H5IUP9_9HYME</name>
<dbReference type="Proteomes" id="UP000479190">
    <property type="component" value="Unassembled WGS sequence"/>
</dbReference>
<gene>
    <name evidence="2" type="ORF">TBRA_LOCUS10309</name>
</gene>
<feature type="region of interest" description="Disordered" evidence="1">
    <location>
        <begin position="91"/>
        <end position="113"/>
    </location>
</feature>
<evidence type="ECO:0000256" key="1">
    <source>
        <dbReference type="SAM" id="MobiDB-lite"/>
    </source>
</evidence>
<reference evidence="2 3" key="1">
    <citation type="submission" date="2020-02" db="EMBL/GenBank/DDBJ databases">
        <authorList>
            <person name="Ferguson B K."/>
        </authorList>
    </citation>
    <scope>NUCLEOTIDE SEQUENCE [LARGE SCALE GENOMIC DNA]</scope>
</reference>
<dbReference type="EMBL" id="CADCXV010000912">
    <property type="protein sequence ID" value="CAB0038530.1"/>
    <property type="molecule type" value="Genomic_DNA"/>
</dbReference>